<evidence type="ECO:0000313" key="2">
    <source>
        <dbReference type="Proteomes" id="UP001060170"/>
    </source>
</evidence>
<evidence type="ECO:0000313" key="1">
    <source>
        <dbReference type="EMBL" id="KAI7958690.1"/>
    </source>
</evidence>
<reference evidence="1 2" key="3">
    <citation type="journal article" date="2022" name="Microbiol. Spectr.">
        <title>Folding features and dynamics of 3D genome architecture in plant fungal pathogens.</title>
        <authorList>
            <person name="Xia C."/>
        </authorList>
    </citation>
    <scope>NUCLEOTIDE SEQUENCE [LARGE SCALE GENOMIC DNA]</scope>
    <source>
        <strain evidence="1 2">93-210</strain>
    </source>
</reference>
<name>A0ACC0EQ17_9BASI</name>
<dbReference type="Proteomes" id="UP001060170">
    <property type="component" value="Chromosome 3"/>
</dbReference>
<reference evidence="2" key="1">
    <citation type="journal article" date="2018" name="BMC Genomics">
        <title>Genomic insights into host adaptation between the wheat stripe rust pathogen (Puccinia striiformis f. sp. tritici) and the barley stripe rust pathogen (Puccinia striiformis f. sp. hordei).</title>
        <authorList>
            <person name="Xia C."/>
            <person name="Wang M."/>
            <person name="Yin C."/>
            <person name="Cornejo O.E."/>
            <person name="Hulbert S.H."/>
            <person name="Chen X."/>
        </authorList>
    </citation>
    <scope>NUCLEOTIDE SEQUENCE [LARGE SCALE GENOMIC DNA]</scope>
    <source>
        <strain evidence="2">93-210</strain>
    </source>
</reference>
<protein>
    <submittedName>
        <fullName evidence="1">Uncharacterized protein</fullName>
    </submittedName>
</protein>
<gene>
    <name evidence="1" type="ORF">MJO28_002481</name>
</gene>
<keyword evidence="2" id="KW-1185">Reference proteome</keyword>
<dbReference type="EMBL" id="CM045867">
    <property type="protein sequence ID" value="KAI7958690.1"/>
    <property type="molecule type" value="Genomic_DNA"/>
</dbReference>
<proteinExistence type="predicted"/>
<organism evidence="1 2">
    <name type="scientific">Puccinia striiformis f. sp. tritici</name>
    <dbReference type="NCBI Taxonomy" id="168172"/>
    <lineage>
        <taxon>Eukaryota</taxon>
        <taxon>Fungi</taxon>
        <taxon>Dikarya</taxon>
        <taxon>Basidiomycota</taxon>
        <taxon>Pucciniomycotina</taxon>
        <taxon>Pucciniomycetes</taxon>
        <taxon>Pucciniales</taxon>
        <taxon>Pucciniaceae</taxon>
        <taxon>Puccinia</taxon>
    </lineage>
</organism>
<comment type="caution">
    <text evidence="1">The sequence shown here is derived from an EMBL/GenBank/DDBJ whole genome shotgun (WGS) entry which is preliminary data.</text>
</comment>
<sequence>MLSSTSPVLEYQDHQFKLTRTGSHLSASNRSSTSSSSSRPNIPFKPGHLRSISSQVRVQNRIIQAVQIPHECLDSAISQISATSPPVLQHVDQSTIKATHRRPPRESVNAIQKLMQSDNHAVNPPVPREWSGRADKKSVASVDQHPSLLEPKRHVGPSQAPKKADPRKDGKEKLSLGIKSDQPVVSSSETQGVTGHTYGQASSFTPLITPHQAIALHCFNPEAYDSSESGKEEEDGSDKMTPEVGFKSGDLLEIWVPDIGGGWSLGKNVTSSAKYKPDPFLNQNDGSKFNDWGLIPIGWYKIIDSSNEDTPRRFKKLHHKKSVHTPRLTTGTQQPDSDSFFPHSQARLRSSHDNDRMVREHSPSTSYESSDLEVYPQNRKKIEETSTSSVKRRAVKSHHATELSIMSSRGSSYFLSPPISNASVAVNKEFDPHGIHFDYQARGIACSVTASDAMFAARQASDRHLIDPLVPGGSPMSQTPKGSSWNPFHKNRVTNRRQSIAHSYIMAQEEDEEQYLSTEEDQDQACTERYEIRAGPAWKDSAPRFTIQVHSPKLQAHPTSKIKAHVIYNVTSTFPDQEKSTSDDASINVQVTVNRRYSHFELLSIGLNSIYGEVIDLPTLPEKRFTNHHDGSFIENRRRALERYLFRLTRHPVLRYCPRLTTFLGSEDVEEFEQEARTWTKAHPEPPQNAGGQSQESVASSSFFSKVFHPDYNVDEPEVELSIEAYSRHTHSFESGKSMVDLERNVGNLRISMQDMSQNFEKMSSSIQRLCAGLPLTHRPLPFDRKKQSGISVSDELGYVTTDDVHQKGQKEFTQGNHLMNDLRRDARDMGLQNSDGAMCWKEDCTECLAMTKALQLLGQSLGNVAETYSTCASEALGPISTLVKELSFPHKNRKILSGLHDSTKVSFSELSGYGHNANIFESRKETVLNVVMSEIERHHQERNLDFREMAKTLLDSQIQLHKTACEQLEEARKALDEPQLSFLGCSGPRSMNAEEAKSIQAEDLTRSNSAIFASSHTESYKTARSQVDLNRAEEDRPISRSSSVLEWINRSATYSGKLPQSSPSSSPLDNNSHLFHTRNPSIGSHSSTTVASSAFSSVFVKPLSAAFSSMVDLSDYLS</sequence>
<accession>A0ACC0EQ17</accession>
<reference evidence="2" key="2">
    <citation type="journal article" date="2018" name="Mol. Plant Microbe Interact.">
        <title>Genome sequence resources for the wheat stripe rust pathogen (Puccinia striiformis f. sp. tritici) and the barley stripe rust pathogen (Puccinia striiformis f. sp. hordei).</title>
        <authorList>
            <person name="Xia C."/>
            <person name="Wang M."/>
            <person name="Yin C."/>
            <person name="Cornejo O.E."/>
            <person name="Hulbert S.H."/>
            <person name="Chen X."/>
        </authorList>
    </citation>
    <scope>NUCLEOTIDE SEQUENCE [LARGE SCALE GENOMIC DNA]</scope>
    <source>
        <strain evidence="2">93-210</strain>
    </source>
</reference>